<feature type="region of interest" description="Disordered" evidence="3">
    <location>
        <begin position="22"/>
        <end position="45"/>
    </location>
</feature>
<gene>
    <name evidence="6" type="ORF">ABB29_11735</name>
</gene>
<dbReference type="InterPro" id="IPR001258">
    <property type="entry name" value="NHL_repeat"/>
</dbReference>
<dbReference type="PROSITE" id="PS51125">
    <property type="entry name" value="NHL"/>
    <property type="match status" value="1"/>
</dbReference>
<proteinExistence type="predicted"/>
<dbReference type="PATRIC" id="fig|344882.3.peg.713"/>
<name>A0A0R0CHY4_9GAMM</name>
<evidence type="ECO:0000259" key="5">
    <source>
        <dbReference type="PROSITE" id="PS51662"/>
    </source>
</evidence>
<protein>
    <submittedName>
        <fullName evidence="6">Phytase</fullName>
    </submittedName>
</protein>
<keyword evidence="1" id="KW-0677">Repeat</keyword>
<dbReference type="GO" id="GO:0008270">
    <property type="term" value="F:zinc ion binding"/>
    <property type="evidence" value="ECO:0007669"/>
    <property type="project" value="UniProtKB-KW"/>
</dbReference>
<dbReference type="EMBL" id="LDJL01000011">
    <property type="protein sequence ID" value="KRG69088.1"/>
    <property type="molecule type" value="Genomic_DNA"/>
</dbReference>
<dbReference type="PANTHER" id="PTHR24104:SF25">
    <property type="entry name" value="PROTEIN LIN-41"/>
    <property type="match status" value="1"/>
</dbReference>
<feature type="domain" description="BPP" evidence="5">
    <location>
        <begin position="42"/>
        <end position="369"/>
    </location>
</feature>
<keyword evidence="7" id="KW-1185">Reference proteome</keyword>
<evidence type="ECO:0000256" key="2">
    <source>
        <dbReference type="PROSITE-ProRule" id="PRU00504"/>
    </source>
</evidence>
<feature type="signal peptide" evidence="4">
    <location>
        <begin position="1"/>
        <end position="21"/>
    </location>
</feature>
<dbReference type="SUPFAM" id="SSF50956">
    <property type="entry name" value="Thermostable phytase (3-phytase)"/>
    <property type="match status" value="1"/>
</dbReference>
<dbReference type="InterPro" id="IPR050952">
    <property type="entry name" value="TRIM-NHL_E3_ligases"/>
</dbReference>
<dbReference type="GO" id="GO:0016158">
    <property type="term" value="F:inositol hexakisphosphate 3-phosphatase activity"/>
    <property type="evidence" value="ECO:0007669"/>
    <property type="project" value="InterPro"/>
</dbReference>
<dbReference type="InterPro" id="IPR003431">
    <property type="entry name" value="B-propeller_Phytase"/>
</dbReference>
<dbReference type="Proteomes" id="UP000052052">
    <property type="component" value="Unassembled WGS sequence"/>
</dbReference>
<feature type="compositionally biased region" description="Basic and acidic residues" evidence="3">
    <location>
        <begin position="28"/>
        <end position="37"/>
    </location>
</feature>
<accession>A0A0R0CHY4</accession>
<evidence type="ECO:0000256" key="1">
    <source>
        <dbReference type="ARBA" id="ARBA00022737"/>
    </source>
</evidence>
<organism evidence="6 7">
    <name type="scientific">Pseudoxanthomonas dokdonensis</name>
    <dbReference type="NCBI Taxonomy" id="344882"/>
    <lineage>
        <taxon>Bacteria</taxon>
        <taxon>Pseudomonadati</taxon>
        <taxon>Pseudomonadota</taxon>
        <taxon>Gammaproteobacteria</taxon>
        <taxon>Lysobacterales</taxon>
        <taxon>Lysobacteraceae</taxon>
        <taxon>Pseudoxanthomonas</taxon>
    </lineage>
</organism>
<dbReference type="RefSeq" id="WP_057659203.1">
    <property type="nucleotide sequence ID" value="NZ_LDJL01000011.1"/>
</dbReference>
<comment type="caution">
    <text evidence="6">The sequence shown here is derived from an EMBL/GenBank/DDBJ whole genome shotgun (WGS) entry which is preliminary data.</text>
</comment>
<dbReference type="PROSITE" id="PS51257">
    <property type="entry name" value="PROKAR_LIPOPROTEIN"/>
    <property type="match status" value="1"/>
</dbReference>
<evidence type="ECO:0000256" key="4">
    <source>
        <dbReference type="SAM" id="SignalP"/>
    </source>
</evidence>
<evidence type="ECO:0000313" key="6">
    <source>
        <dbReference type="EMBL" id="KRG69088.1"/>
    </source>
</evidence>
<feature type="repeat" description="NHL" evidence="2">
    <location>
        <begin position="102"/>
        <end position="144"/>
    </location>
</feature>
<reference evidence="6 7" key="1">
    <citation type="submission" date="2015-05" db="EMBL/GenBank/DDBJ databases">
        <title>Genome sequencing and analysis of members of genus Stenotrophomonas.</title>
        <authorList>
            <person name="Patil P.P."/>
            <person name="Midha S."/>
            <person name="Patil P.B."/>
        </authorList>
    </citation>
    <scope>NUCLEOTIDE SEQUENCE [LARGE SCALE GENOMIC DNA]</scope>
    <source>
        <strain evidence="6 7">DSM 21858</strain>
    </source>
</reference>
<dbReference type="InterPro" id="IPR011042">
    <property type="entry name" value="6-blade_b-propeller_TolB-like"/>
</dbReference>
<dbReference type="OrthoDB" id="5943115at2"/>
<dbReference type="STRING" id="344882.ABB29_11735"/>
<keyword evidence="4" id="KW-0732">Signal</keyword>
<sequence>MKNNPLALAAIVMTVLLSACASNSTGSDRPDADERGSAAHVAAADTRDIPTVQESLLTPMTPPDNVDSPATWHAADGSVLLLATAKKSDRLMVYDGLTGASLRTVGGPGRGAGQFNRPNGIAVVGDMALVVERDNHRVQVLALPEMKSLGSFGAGELIKPYGLWVNPRGDGWDVYVTDAYMAGEDAMGEDILPPLAQLDKRVKRYHLRVDGGQAKATLEDQFGDTGEAGALRIVESIWGDPSHDRLLIAEEDESFANELKIYRIDGHFTGKTLGQGRLLAQAEGVMLKTCGDQGWWVATEQGKQRSIFHLFARDTLEYAGAVAGHVVANTDGIWVDNQPSSRFPQGALYAVHDDQGVVAFDWREIARALSLPACTVTR</sequence>
<dbReference type="Gene3D" id="2.120.10.30">
    <property type="entry name" value="TolB, C-terminal domain"/>
    <property type="match status" value="1"/>
</dbReference>
<dbReference type="PROSITE" id="PS51662">
    <property type="entry name" value="BP_PHYTASE"/>
    <property type="match status" value="1"/>
</dbReference>
<dbReference type="PANTHER" id="PTHR24104">
    <property type="entry name" value="E3 UBIQUITIN-PROTEIN LIGASE NHLRC1-RELATED"/>
    <property type="match status" value="1"/>
</dbReference>
<dbReference type="AlphaFoldDB" id="A0A0R0CHY4"/>
<feature type="chain" id="PRO_5006394128" evidence="4">
    <location>
        <begin position="22"/>
        <end position="378"/>
    </location>
</feature>
<evidence type="ECO:0000256" key="3">
    <source>
        <dbReference type="SAM" id="MobiDB-lite"/>
    </source>
</evidence>
<evidence type="ECO:0000313" key="7">
    <source>
        <dbReference type="Proteomes" id="UP000052052"/>
    </source>
</evidence>